<dbReference type="PANTHER" id="PTHR43135">
    <property type="entry name" value="ALPHA-D-RIBOSE 1-METHYLPHOSPHONATE 5-TRIPHOSPHATE DIPHOSPHATASE"/>
    <property type="match status" value="1"/>
</dbReference>
<dbReference type="InterPro" id="IPR051781">
    <property type="entry name" value="Metallo-dep_Hydrolase"/>
</dbReference>
<proteinExistence type="predicted"/>
<accession>E1YEA4</accession>
<gene>
    <name evidence="2" type="ORF">N47_B20090</name>
</gene>
<dbReference type="GO" id="GO:0016810">
    <property type="term" value="F:hydrolase activity, acting on carbon-nitrogen (but not peptide) bonds"/>
    <property type="evidence" value="ECO:0007669"/>
    <property type="project" value="InterPro"/>
</dbReference>
<evidence type="ECO:0000259" key="1">
    <source>
        <dbReference type="Pfam" id="PF01979"/>
    </source>
</evidence>
<dbReference type="SUPFAM" id="SSF51556">
    <property type="entry name" value="Metallo-dependent hydrolases"/>
    <property type="match status" value="1"/>
</dbReference>
<dbReference type="SUPFAM" id="SSF51338">
    <property type="entry name" value="Composite domain of metallo-dependent hydrolases"/>
    <property type="match status" value="1"/>
</dbReference>
<dbReference type="Gene3D" id="3.20.20.140">
    <property type="entry name" value="Metal-dependent hydrolases"/>
    <property type="match status" value="1"/>
</dbReference>
<dbReference type="EMBL" id="FR695870">
    <property type="protein sequence ID" value="CBX28863.1"/>
    <property type="molecule type" value="Genomic_DNA"/>
</dbReference>
<feature type="domain" description="Amidohydrolase-related" evidence="1">
    <location>
        <begin position="84"/>
        <end position="420"/>
    </location>
</feature>
<dbReference type="InterPro" id="IPR006680">
    <property type="entry name" value="Amidohydro-rel"/>
</dbReference>
<dbReference type="PANTHER" id="PTHR43135:SF3">
    <property type="entry name" value="ALPHA-D-RIBOSE 1-METHYLPHOSPHONATE 5-TRIPHOSPHATE DIPHOSPHATASE"/>
    <property type="match status" value="1"/>
</dbReference>
<dbReference type="InterPro" id="IPR011059">
    <property type="entry name" value="Metal-dep_hydrolase_composite"/>
</dbReference>
<protein>
    <recommendedName>
        <fullName evidence="1">Amidohydrolase-related domain-containing protein</fullName>
    </recommendedName>
</protein>
<organism evidence="2">
    <name type="scientific">uncultured Desulfobacterium sp</name>
    <dbReference type="NCBI Taxonomy" id="201089"/>
    <lineage>
        <taxon>Bacteria</taxon>
        <taxon>Pseudomonadati</taxon>
        <taxon>Thermodesulfobacteriota</taxon>
        <taxon>Desulfobacteria</taxon>
        <taxon>Desulfobacterales</taxon>
        <taxon>Desulfobacteriaceae</taxon>
        <taxon>Desulfobacterium</taxon>
        <taxon>environmental samples</taxon>
    </lineage>
</organism>
<dbReference type="Pfam" id="PF01979">
    <property type="entry name" value="Amidohydro_1"/>
    <property type="match status" value="1"/>
</dbReference>
<name>E1YEA4_9BACT</name>
<dbReference type="Gene3D" id="2.30.40.10">
    <property type="entry name" value="Urease, subunit C, domain 1"/>
    <property type="match status" value="1"/>
</dbReference>
<dbReference type="InterPro" id="IPR032466">
    <property type="entry name" value="Metal_Hydrolase"/>
</dbReference>
<dbReference type="AlphaFoldDB" id="E1YEA4"/>
<reference evidence="2" key="1">
    <citation type="journal article" date="2011" name="Environ. Microbiol.">
        <title>Genomic insights into the metabolic potential of the polycyclic aromatic hydrocarbon degrading sulfate-reducing Deltaproteobacterium N47.</title>
        <authorList>
            <person name="Bergmann F."/>
            <person name="Selesi D."/>
            <person name="Weinmaier T."/>
            <person name="Tischler P."/>
            <person name="Rattei T."/>
            <person name="Meckenstock R.U."/>
        </authorList>
    </citation>
    <scope>NUCLEOTIDE SEQUENCE</scope>
</reference>
<sequence>MKKYLPILRLILSEKSLLFHTIKVRFQGRMSDMKFIDAGWLIDGSGGPVLKNVRIGTEKESIVSINESGFKDPSIKAADLSLCTILPPLVDSHVHLCMSGTVDPFVRKKQLDINFADAKVVISNHIAQHLSHGVLAVRDGGDKYAHSLRYLNECHDIMESPVKIKVSGKAWHKAGRYGGLIGRPPEKNCSLAQAIKNCSDKIDYIKIVNSGLNSLKEFSKETGPQFSIKELSDAVKIAERLGLKVMVHANGKKPVEFALVSGCHSIEHGFFMGDENLGLMAKKNIIWVPTACTMKAYLEHMEKKSVEYDVTCMNLEHQLKQIENARKYGVTVALGTDSGSTGVHHGLAVKEELNLLITAGYSVPEAVKCATFNGAELLGINEFGHIARGEPATFIAIEGMPSDIPSSLSSIKAIFINGRIRYSDQAKSKDYCAWD</sequence>
<evidence type="ECO:0000313" key="2">
    <source>
        <dbReference type="EMBL" id="CBX28863.1"/>
    </source>
</evidence>